<dbReference type="Gene3D" id="3.30.497.10">
    <property type="entry name" value="Antithrombin, subunit I, domain 2"/>
    <property type="match status" value="1"/>
</dbReference>
<evidence type="ECO:0000313" key="4">
    <source>
        <dbReference type="Proteomes" id="UP000252519"/>
    </source>
</evidence>
<comment type="caution">
    <text evidence="3">The sequence shown here is derived from an EMBL/GenBank/DDBJ whole genome shotgun (WGS) entry which is preliminary data.</text>
</comment>
<comment type="similarity">
    <text evidence="1">Belongs to the serpin family.</text>
</comment>
<dbReference type="Pfam" id="PF00079">
    <property type="entry name" value="Serpin"/>
    <property type="match status" value="1"/>
</dbReference>
<dbReference type="OrthoDB" id="9518664at2759"/>
<gene>
    <name evidence="3" type="ORF">ANCCAN_27265</name>
</gene>
<dbReference type="AlphaFoldDB" id="A0A368FA05"/>
<accession>A0A368FA05</accession>
<dbReference type="PANTHER" id="PTHR11461">
    <property type="entry name" value="SERINE PROTEASE INHIBITOR, SERPIN"/>
    <property type="match status" value="1"/>
</dbReference>
<dbReference type="InterPro" id="IPR042178">
    <property type="entry name" value="Serpin_sf_1"/>
</dbReference>
<name>A0A368FA05_ANCCA</name>
<dbReference type="EMBL" id="JOJR01005284">
    <property type="protein sequence ID" value="RCN27007.1"/>
    <property type="molecule type" value="Genomic_DNA"/>
</dbReference>
<evidence type="ECO:0000256" key="1">
    <source>
        <dbReference type="ARBA" id="ARBA00009500"/>
    </source>
</evidence>
<keyword evidence="4" id="KW-1185">Reference proteome</keyword>
<dbReference type="STRING" id="29170.A0A368FA05"/>
<protein>
    <submittedName>
        <fullName evidence="3">Serine proteinase inhibitor</fullName>
    </submittedName>
</protein>
<dbReference type="InterPro" id="IPR000215">
    <property type="entry name" value="Serpin_fam"/>
</dbReference>
<dbReference type="SUPFAM" id="SSF56574">
    <property type="entry name" value="Serpins"/>
    <property type="match status" value="1"/>
</dbReference>
<feature type="domain" description="Serpin" evidence="2">
    <location>
        <begin position="11"/>
        <end position="167"/>
    </location>
</feature>
<dbReference type="InterPro" id="IPR023796">
    <property type="entry name" value="Serpin_dom"/>
</dbReference>
<sequence length="182" mass="20407">MGRTCLGAHSLLVNAIYFMAEWEHKFSKKSSYKAKFFWAEGKTKQVTYMNEVGLLRAYAENGDMKVLSLPYADTAYAMNIFLPKKRYGLDELLAKIDGTTIQSMLSDLKKTRVSITIPKMKLRTHLNLKAALIAMGVTEMFGTGADLSGISDSPIMVSEATHKAIFKDKHSDTLNLFPNRRS</sequence>
<dbReference type="Gene3D" id="2.30.39.10">
    <property type="entry name" value="Alpha-1-antitrypsin, domain 1"/>
    <property type="match status" value="1"/>
</dbReference>
<reference evidence="3 4" key="1">
    <citation type="submission" date="2014-10" db="EMBL/GenBank/DDBJ databases">
        <title>Draft genome of the hookworm Ancylostoma caninum.</title>
        <authorList>
            <person name="Mitreva M."/>
        </authorList>
    </citation>
    <scope>NUCLEOTIDE SEQUENCE [LARGE SCALE GENOMIC DNA]</scope>
    <source>
        <strain evidence="3 4">Baltimore</strain>
    </source>
</reference>
<dbReference type="GO" id="GO:0004867">
    <property type="term" value="F:serine-type endopeptidase inhibitor activity"/>
    <property type="evidence" value="ECO:0007669"/>
    <property type="project" value="InterPro"/>
</dbReference>
<dbReference type="PANTHER" id="PTHR11461:SF211">
    <property type="entry name" value="GH10112P-RELATED"/>
    <property type="match status" value="1"/>
</dbReference>
<proteinExistence type="inferred from homology"/>
<dbReference type="InterPro" id="IPR042185">
    <property type="entry name" value="Serpin_sf_2"/>
</dbReference>
<dbReference type="Proteomes" id="UP000252519">
    <property type="component" value="Unassembled WGS sequence"/>
</dbReference>
<organism evidence="3 4">
    <name type="scientific">Ancylostoma caninum</name>
    <name type="common">Dog hookworm</name>
    <dbReference type="NCBI Taxonomy" id="29170"/>
    <lineage>
        <taxon>Eukaryota</taxon>
        <taxon>Metazoa</taxon>
        <taxon>Ecdysozoa</taxon>
        <taxon>Nematoda</taxon>
        <taxon>Chromadorea</taxon>
        <taxon>Rhabditida</taxon>
        <taxon>Rhabditina</taxon>
        <taxon>Rhabditomorpha</taxon>
        <taxon>Strongyloidea</taxon>
        <taxon>Ancylostomatidae</taxon>
        <taxon>Ancylostomatinae</taxon>
        <taxon>Ancylostoma</taxon>
    </lineage>
</organism>
<dbReference type="GO" id="GO:0005615">
    <property type="term" value="C:extracellular space"/>
    <property type="evidence" value="ECO:0007669"/>
    <property type="project" value="InterPro"/>
</dbReference>
<evidence type="ECO:0000313" key="3">
    <source>
        <dbReference type="EMBL" id="RCN27007.1"/>
    </source>
</evidence>
<dbReference type="InterPro" id="IPR036186">
    <property type="entry name" value="Serpin_sf"/>
</dbReference>
<evidence type="ECO:0000259" key="2">
    <source>
        <dbReference type="Pfam" id="PF00079"/>
    </source>
</evidence>